<keyword evidence="2" id="KW-1185">Reference proteome</keyword>
<protein>
    <submittedName>
        <fullName evidence="1">Uncharacterized protein</fullName>
    </submittedName>
</protein>
<proteinExistence type="predicted"/>
<dbReference type="EMBL" id="CP009933">
    <property type="protein sequence ID" value="AKA70558.1"/>
    <property type="molecule type" value="Genomic_DNA"/>
</dbReference>
<dbReference type="HOGENOM" id="CLU_3287599_0_0_9"/>
<sequence>MDMDKLHLKNILTHNIKKNKMNLNSNSIKFIRGEKYNEGY</sequence>
<dbReference type="AlphaFoldDB" id="A0A0E3K274"/>
<dbReference type="Proteomes" id="UP000033115">
    <property type="component" value="Chromosome"/>
</dbReference>
<dbReference type="KEGG" id="csq:CSCA_3433"/>
<name>A0A0E3K274_CLOSL</name>
<evidence type="ECO:0000313" key="2">
    <source>
        <dbReference type="Proteomes" id="UP000033115"/>
    </source>
</evidence>
<accession>A0A0E3K274</accession>
<evidence type="ECO:0000313" key="1">
    <source>
        <dbReference type="EMBL" id="AKA70558.1"/>
    </source>
</evidence>
<reference evidence="1 2" key="1">
    <citation type="journal article" date="2015" name="J. Biotechnol.">
        <title>Complete genome sequence of a malodorant-producing acetogen, Clostridium scatologenes ATCC 25775(T).</title>
        <authorList>
            <person name="Zhu Z."/>
            <person name="Guo T."/>
            <person name="Zheng H."/>
            <person name="Song T."/>
            <person name="Ouyang P."/>
            <person name="Xie J."/>
        </authorList>
    </citation>
    <scope>NUCLEOTIDE SEQUENCE [LARGE SCALE GENOMIC DNA]</scope>
    <source>
        <strain evidence="1 2">ATCC 25775</strain>
    </source>
</reference>
<organism evidence="1 2">
    <name type="scientific">Clostridium scatologenes</name>
    <dbReference type="NCBI Taxonomy" id="1548"/>
    <lineage>
        <taxon>Bacteria</taxon>
        <taxon>Bacillati</taxon>
        <taxon>Bacillota</taxon>
        <taxon>Clostridia</taxon>
        <taxon>Eubacteriales</taxon>
        <taxon>Clostridiaceae</taxon>
        <taxon>Clostridium</taxon>
    </lineage>
</organism>
<dbReference type="STRING" id="1548.CSCA_3433"/>
<gene>
    <name evidence="1" type="ORF">CSCA_3433</name>
</gene>